<feature type="transmembrane region" description="Helical" evidence="1">
    <location>
        <begin position="276"/>
        <end position="295"/>
    </location>
</feature>
<keyword evidence="1" id="KW-0812">Transmembrane</keyword>
<keyword evidence="1" id="KW-0472">Membrane</keyword>
<dbReference type="OrthoDB" id="2603at2759"/>
<evidence type="ECO:0000313" key="2">
    <source>
        <dbReference type="EMBL" id="KAH7127232.1"/>
    </source>
</evidence>
<dbReference type="AlphaFoldDB" id="A0A9P9INM2"/>
<keyword evidence="3" id="KW-1185">Reference proteome</keyword>
<organism evidence="2 3">
    <name type="scientific">Dendryphion nanum</name>
    <dbReference type="NCBI Taxonomy" id="256645"/>
    <lineage>
        <taxon>Eukaryota</taxon>
        <taxon>Fungi</taxon>
        <taxon>Dikarya</taxon>
        <taxon>Ascomycota</taxon>
        <taxon>Pezizomycotina</taxon>
        <taxon>Dothideomycetes</taxon>
        <taxon>Pleosporomycetidae</taxon>
        <taxon>Pleosporales</taxon>
        <taxon>Torulaceae</taxon>
        <taxon>Dendryphion</taxon>
    </lineage>
</organism>
<reference evidence="2" key="1">
    <citation type="journal article" date="2021" name="Nat. Commun.">
        <title>Genetic determinants of endophytism in the Arabidopsis root mycobiome.</title>
        <authorList>
            <person name="Mesny F."/>
            <person name="Miyauchi S."/>
            <person name="Thiergart T."/>
            <person name="Pickel B."/>
            <person name="Atanasova L."/>
            <person name="Karlsson M."/>
            <person name="Huettel B."/>
            <person name="Barry K.W."/>
            <person name="Haridas S."/>
            <person name="Chen C."/>
            <person name="Bauer D."/>
            <person name="Andreopoulos W."/>
            <person name="Pangilinan J."/>
            <person name="LaButti K."/>
            <person name="Riley R."/>
            <person name="Lipzen A."/>
            <person name="Clum A."/>
            <person name="Drula E."/>
            <person name="Henrissat B."/>
            <person name="Kohler A."/>
            <person name="Grigoriev I.V."/>
            <person name="Martin F.M."/>
            <person name="Hacquard S."/>
        </authorList>
    </citation>
    <scope>NUCLEOTIDE SEQUENCE</scope>
    <source>
        <strain evidence="2">MPI-CAGE-CH-0243</strain>
    </source>
</reference>
<feature type="transmembrane region" description="Helical" evidence="1">
    <location>
        <begin position="338"/>
        <end position="361"/>
    </location>
</feature>
<proteinExistence type="predicted"/>
<comment type="caution">
    <text evidence="2">The sequence shown here is derived from an EMBL/GenBank/DDBJ whole genome shotgun (WGS) entry which is preliminary data.</text>
</comment>
<gene>
    <name evidence="2" type="ORF">B0J11DRAFT_527525</name>
</gene>
<name>A0A9P9INM2_9PLEO</name>
<keyword evidence="1" id="KW-1133">Transmembrane helix</keyword>
<protein>
    <submittedName>
        <fullName evidence="2">Uncharacterized protein</fullName>
    </submittedName>
</protein>
<dbReference type="EMBL" id="JAGMWT010000006">
    <property type="protein sequence ID" value="KAH7127232.1"/>
    <property type="molecule type" value="Genomic_DNA"/>
</dbReference>
<feature type="transmembrane region" description="Helical" evidence="1">
    <location>
        <begin position="199"/>
        <end position="219"/>
    </location>
</feature>
<evidence type="ECO:0000256" key="1">
    <source>
        <dbReference type="SAM" id="Phobius"/>
    </source>
</evidence>
<feature type="transmembrane region" description="Helical" evidence="1">
    <location>
        <begin position="82"/>
        <end position="103"/>
    </location>
</feature>
<accession>A0A9P9INM2</accession>
<feature type="transmembrane region" description="Helical" evidence="1">
    <location>
        <begin position="231"/>
        <end position="255"/>
    </location>
</feature>
<feature type="transmembrane region" description="Helical" evidence="1">
    <location>
        <begin position="123"/>
        <end position="146"/>
    </location>
</feature>
<evidence type="ECO:0000313" key="3">
    <source>
        <dbReference type="Proteomes" id="UP000700596"/>
    </source>
</evidence>
<dbReference type="Proteomes" id="UP000700596">
    <property type="component" value="Unassembled WGS sequence"/>
</dbReference>
<sequence>MRPTNIVPPTVSLPSRPAVEEKLSSFSAVNHLQHREQCYLERLGSPPPYETPVSFMDLSEEPEVTFRARLRKMYTIFPLRDPIYLVTIVFTLGSLDLVINAFFDLLPRTVPSTFFATSETIAVPTTVLIGSIFFFVAGILDTFAALNADNGTLETSKSPNPDGETIATHTSYKPALLFTPEWTWRPSSEKFSLLASTNLAFQAGLIVLFGGIIFMMAGITDFPGVVPSSSLFFGTLVFAPQAVHGALFFLANGLLALSLQEKWWRPKWSDADWQGAMLNTIGGLGFMFAGLLLFGTERGGGMGMDGSMGVDMGDVMLEARNELEGVFGMMDGALGGEIRSAVAAMVGSVAFLFGSVLRWWVVMEIY</sequence>